<dbReference type="GO" id="GO:0004637">
    <property type="term" value="F:phosphoribosylamine-glycine ligase activity"/>
    <property type="evidence" value="ECO:0007669"/>
    <property type="project" value="InterPro"/>
</dbReference>
<dbReference type="Pfam" id="PF02844">
    <property type="entry name" value="GARS_N"/>
    <property type="match status" value="1"/>
</dbReference>
<dbReference type="GO" id="GO:0006164">
    <property type="term" value="P:purine nucleotide biosynthetic process"/>
    <property type="evidence" value="ECO:0007669"/>
    <property type="project" value="UniProtKB-KW"/>
</dbReference>
<dbReference type="FunFam" id="3.40.50.20:FF:000006">
    <property type="entry name" value="Phosphoribosylamine--glycine ligase, chloroplastic"/>
    <property type="match status" value="1"/>
</dbReference>
<dbReference type="GO" id="GO:0005524">
    <property type="term" value="F:ATP binding"/>
    <property type="evidence" value="ECO:0007669"/>
    <property type="project" value="UniProtKB-KW"/>
</dbReference>
<keyword evidence="1" id="KW-0436">Ligase</keyword>
<keyword evidence="2" id="KW-0479">Metal-binding</keyword>
<dbReference type="SUPFAM" id="SSF52440">
    <property type="entry name" value="PreATP-grasp domain"/>
    <property type="match status" value="1"/>
</dbReference>
<evidence type="ECO:0000256" key="1">
    <source>
        <dbReference type="ARBA" id="ARBA00022598"/>
    </source>
</evidence>
<gene>
    <name evidence="8" type="ORF">METZ01_LOCUS180322</name>
</gene>
<dbReference type="GO" id="GO:0009113">
    <property type="term" value="P:purine nucleobase biosynthetic process"/>
    <property type="evidence" value="ECO:0007669"/>
    <property type="project" value="InterPro"/>
</dbReference>
<accession>A0A382CMM6</accession>
<sequence length="101" mass="10440">MIILVVGSGGREHALCWAIAKSPKCNKLFCAPGNAGISQVADCIDIAAEDLIRIVTFSKKENVDLVVIGPEGALVDGLADELIANGIKAFGPSKIAAHLEG</sequence>
<evidence type="ECO:0000256" key="3">
    <source>
        <dbReference type="ARBA" id="ARBA00022741"/>
    </source>
</evidence>
<evidence type="ECO:0000256" key="6">
    <source>
        <dbReference type="ARBA" id="ARBA00023211"/>
    </source>
</evidence>
<dbReference type="InterPro" id="IPR016185">
    <property type="entry name" value="PreATP-grasp_dom_sf"/>
</dbReference>
<reference evidence="8" key="1">
    <citation type="submission" date="2018-05" db="EMBL/GenBank/DDBJ databases">
        <authorList>
            <person name="Lanie J.A."/>
            <person name="Ng W.-L."/>
            <person name="Kazmierczak K.M."/>
            <person name="Andrzejewski T.M."/>
            <person name="Davidsen T.M."/>
            <person name="Wayne K.J."/>
            <person name="Tettelin H."/>
            <person name="Glass J.I."/>
            <person name="Rusch D."/>
            <person name="Podicherti R."/>
            <person name="Tsui H.-C.T."/>
            <person name="Winkler M.E."/>
        </authorList>
    </citation>
    <scope>NUCLEOTIDE SEQUENCE</scope>
</reference>
<evidence type="ECO:0000256" key="4">
    <source>
        <dbReference type="ARBA" id="ARBA00022755"/>
    </source>
</evidence>
<dbReference type="GO" id="GO:0046872">
    <property type="term" value="F:metal ion binding"/>
    <property type="evidence" value="ECO:0007669"/>
    <property type="project" value="UniProtKB-KW"/>
</dbReference>
<feature type="domain" description="Phosphoribosylglycinamide synthetase N-terminal" evidence="7">
    <location>
        <begin position="1"/>
        <end position="100"/>
    </location>
</feature>
<dbReference type="PANTHER" id="PTHR43472">
    <property type="entry name" value="PHOSPHORIBOSYLAMINE--GLYCINE LIGASE"/>
    <property type="match status" value="1"/>
</dbReference>
<dbReference type="AlphaFoldDB" id="A0A382CMM6"/>
<evidence type="ECO:0000256" key="5">
    <source>
        <dbReference type="ARBA" id="ARBA00022840"/>
    </source>
</evidence>
<dbReference type="EMBL" id="UINC01035289">
    <property type="protein sequence ID" value="SVB27468.1"/>
    <property type="molecule type" value="Genomic_DNA"/>
</dbReference>
<keyword evidence="5" id="KW-0067">ATP-binding</keyword>
<keyword evidence="3" id="KW-0547">Nucleotide-binding</keyword>
<dbReference type="InterPro" id="IPR020562">
    <property type="entry name" value="PRibGlycinamide_synth_N"/>
</dbReference>
<organism evidence="8">
    <name type="scientific">marine metagenome</name>
    <dbReference type="NCBI Taxonomy" id="408172"/>
    <lineage>
        <taxon>unclassified sequences</taxon>
        <taxon>metagenomes</taxon>
        <taxon>ecological metagenomes</taxon>
    </lineage>
</organism>
<evidence type="ECO:0000256" key="2">
    <source>
        <dbReference type="ARBA" id="ARBA00022723"/>
    </source>
</evidence>
<evidence type="ECO:0000259" key="7">
    <source>
        <dbReference type="Pfam" id="PF02844"/>
    </source>
</evidence>
<feature type="non-terminal residue" evidence="8">
    <location>
        <position position="101"/>
    </location>
</feature>
<proteinExistence type="predicted"/>
<dbReference type="Gene3D" id="3.40.50.20">
    <property type="match status" value="1"/>
</dbReference>
<evidence type="ECO:0000313" key="8">
    <source>
        <dbReference type="EMBL" id="SVB27468.1"/>
    </source>
</evidence>
<dbReference type="PANTHER" id="PTHR43472:SF1">
    <property type="entry name" value="PHOSPHORIBOSYLAMINE--GLYCINE LIGASE, CHLOROPLASTIC"/>
    <property type="match status" value="1"/>
</dbReference>
<keyword evidence="6" id="KW-0464">Manganese</keyword>
<name>A0A382CMM6_9ZZZZ</name>
<protein>
    <recommendedName>
        <fullName evidence="7">Phosphoribosylglycinamide synthetase N-terminal domain-containing protein</fullName>
    </recommendedName>
</protein>
<dbReference type="InterPro" id="IPR000115">
    <property type="entry name" value="PRibGlycinamide_synth"/>
</dbReference>
<keyword evidence="4" id="KW-0658">Purine biosynthesis</keyword>